<gene>
    <name evidence="6" type="ORF">LX83_001649</name>
</gene>
<feature type="DNA-binding region" description="H-T-H motif" evidence="4">
    <location>
        <begin position="39"/>
        <end position="58"/>
    </location>
</feature>
<dbReference type="AlphaFoldDB" id="A0AAE3KFV3"/>
<keyword evidence="7" id="KW-1185">Reference proteome</keyword>
<evidence type="ECO:0000256" key="3">
    <source>
        <dbReference type="ARBA" id="ARBA00023163"/>
    </source>
</evidence>
<comment type="caution">
    <text evidence="6">The sequence shown here is derived from an EMBL/GenBank/DDBJ whole genome shotgun (WGS) entry which is preliminary data.</text>
</comment>
<reference evidence="6" key="1">
    <citation type="submission" date="2022-06" db="EMBL/GenBank/DDBJ databases">
        <title>Genomic Encyclopedia of Archaeal and Bacterial Type Strains, Phase II (KMG-II): from individual species to whole genera.</title>
        <authorList>
            <person name="Goeker M."/>
        </authorList>
    </citation>
    <scope>NUCLEOTIDE SEQUENCE</scope>
    <source>
        <strain evidence="6">DSM 43935</strain>
    </source>
</reference>
<dbReference type="Pfam" id="PF00440">
    <property type="entry name" value="TetR_N"/>
    <property type="match status" value="1"/>
</dbReference>
<feature type="domain" description="HTH tetR-type" evidence="5">
    <location>
        <begin position="16"/>
        <end position="76"/>
    </location>
</feature>
<protein>
    <submittedName>
        <fullName evidence="6">Transcriptional regulator, TetR family</fullName>
    </submittedName>
</protein>
<dbReference type="InterPro" id="IPR001647">
    <property type="entry name" value="HTH_TetR"/>
</dbReference>
<keyword evidence="1" id="KW-0805">Transcription regulation</keyword>
<evidence type="ECO:0000256" key="2">
    <source>
        <dbReference type="ARBA" id="ARBA00023125"/>
    </source>
</evidence>
<keyword evidence="3" id="KW-0804">Transcription</keyword>
<sequence>MSTTSASRRTQRERTEATTAALLGAARELFATDGFALTSLNAICERAGVTRGAFYHHFSNKEQIFREVYAVEQHRLSQAVRESFRQHSDPWTGLIAGCRALLEKSLEPTVWRLTLVEAPAALGWTAMRDIQTDCKNQMRTGLAMAIEAGCIPSRPLEPLTSLLYGALTESALDVVHAEDTAAWLEQTLSELRLLLAGLVGRIEPGCAHTRTQP</sequence>
<dbReference type="PANTHER" id="PTHR30055:SF234">
    <property type="entry name" value="HTH-TYPE TRANSCRIPTIONAL REGULATOR BETI"/>
    <property type="match status" value="1"/>
</dbReference>
<dbReference type="GO" id="GO:0000976">
    <property type="term" value="F:transcription cis-regulatory region binding"/>
    <property type="evidence" value="ECO:0007669"/>
    <property type="project" value="TreeGrafter"/>
</dbReference>
<dbReference type="RefSeq" id="WP_253768915.1">
    <property type="nucleotide sequence ID" value="NZ_JAMTCK010000003.1"/>
</dbReference>
<dbReference type="Gene3D" id="1.10.357.10">
    <property type="entry name" value="Tetracycline Repressor, domain 2"/>
    <property type="match status" value="1"/>
</dbReference>
<dbReference type="Proteomes" id="UP001206128">
    <property type="component" value="Unassembled WGS sequence"/>
</dbReference>
<dbReference type="InterPro" id="IPR050109">
    <property type="entry name" value="HTH-type_TetR-like_transc_reg"/>
</dbReference>
<dbReference type="PANTHER" id="PTHR30055">
    <property type="entry name" value="HTH-TYPE TRANSCRIPTIONAL REGULATOR RUTR"/>
    <property type="match status" value="1"/>
</dbReference>
<name>A0AAE3KFV3_9PSEU</name>
<organism evidence="6 7">
    <name type="scientific">Goodfellowiella coeruleoviolacea</name>
    <dbReference type="NCBI Taxonomy" id="334858"/>
    <lineage>
        <taxon>Bacteria</taxon>
        <taxon>Bacillati</taxon>
        <taxon>Actinomycetota</taxon>
        <taxon>Actinomycetes</taxon>
        <taxon>Pseudonocardiales</taxon>
        <taxon>Pseudonocardiaceae</taxon>
        <taxon>Goodfellowiella</taxon>
    </lineage>
</organism>
<dbReference type="GO" id="GO:0003700">
    <property type="term" value="F:DNA-binding transcription factor activity"/>
    <property type="evidence" value="ECO:0007669"/>
    <property type="project" value="TreeGrafter"/>
</dbReference>
<dbReference type="PROSITE" id="PS01081">
    <property type="entry name" value="HTH_TETR_1"/>
    <property type="match status" value="1"/>
</dbReference>
<dbReference type="InterPro" id="IPR023772">
    <property type="entry name" value="DNA-bd_HTH_TetR-type_CS"/>
</dbReference>
<evidence type="ECO:0000259" key="5">
    <source>
        <dbReference type="PROSITE" id="PS50977"/>
    </source>
</evidence>
<dbReference type="PROSITE" id="PS50977">
    <property type="entry name" value="HTH_TETR_2"/>
    <property type="match status" value="1"/>
</dbReference>
<dbReference type="InterPro" id="IPR049484">
    <property type="entry name" value="Rv0078-like_C"/>
</dbReference>
<dbReference type="SUPFAM" id="SSF46689">
    <property type="entry name" value="Homeodomain-like"/>
    <property type="match status" value="1"/>
</dbReference>
<dbReference type="PRINTS" id="PR00455">
    <property type="entry name" value="HTHTETR"/>
</dbReference>
<accession>A0AAE3KFV3</accession>
<keyword evidence="2 4" id="KW-0238">DNA-binding</keyword>
<dbReference type="Pfam" id="PF21351">
    <property type="entry name" value="TetR_C_41"/>
    <property type="match status" value="1"/>
</dbReference>
<proteinExistence type="predicted"/>
<evidence type="ECO:0000256" key="4">
    <source>
        <dbReference type="PROSITE-ProRule" id="PRU00335"/>
    </source>
</evidence>
<evidence type="ECO:0000313" key="6">
    <source>
        <dbReference type="EMBL" id="MCP2164809.1"/>
    </source>
</evidence>
<evidence type="ECO:0000313" key="7">
    <source>
        <dbReference type="Proteomes" id="UP001206128"/>
    </source>
</evidence>
<dbReference type="InterPro" id="IPR009057">
    <property type="entry name" value="Homeodomain-like_sf"/>
</dbReference>
<dbReference type="EMBL" id="JAMTCK010000003">
    <property type="protein sequence ID" value="MCP2164809.1"/>
    <property type="molecule type" value="Genomic_DNA"/>
</dbReference>
<evidence type="ECO:0000256" key="1">
    <source>
        <dbReference type="ARBA" id="ARBA00023015"/>
    </source>
</evidence>